<sequence length="60" mass="7093">MEMVETKFIIEVNEGVYLLINRINGTFTFTNKPKHATTFDEKTKNAKHYTQPIYLIKEDK</sequence>
<reference evidence="1" key="1">
    <citation type="submission" date="2024-06" db="EMBL/GenBank/DDBJ databases">
        <title>New lytic and new temperate phages specific for Staphylococcus hyicus.</title>
        <authorList>
            <person name="Petrzik K."/>
            <person name="Sovova L."/>
        </authorList>
    </citation>
    <scope>NUCLEOTIDE SEQUENCE</scope>
</reference>
<name>A0AB39C7V9_9CAUD</name>
<evidence type="ECO:0000313" key="1">
    <source>
        <dbReference type="EMBL" id="XDJ02668.1"/>
    </source>
</evidence>
<evidence type="ECO:0008006" key="2">
    <source>
        <dbReference type="Google" id="ProtNLM"/>
    </source>
</evidence>
<accession>A0AB39C7V9</accession>
<organism evidence="1">
    <name type="scientific">Staphylococcus phage Pel11</name>
    <dbReference type="NCBI Taxonomy" id="3235046"/>
    <lineage>
        <taxon>Viruses</taxon>
        <taxon>Duplodnaviria</taxon>
        <taxon>Heunggongvirae</taxon>
        <taxon>Uroviricota</taxon>
        <taxon>Caudoviricetes</taxon>
        <taxon>Coventryvirus</taxon>
    </lineage>
</organism>
<dbReference type="EMBL" id="PP971698">
    <property type="protein sequence ID" value="XDJ02668.1"/>
    <property type="molecule type" value="Genomic_DNA"/>
</dbReference>
<protein>
    <recommendedName>
        <fullName evidence="2">Phage protein</fullName>
    </recommendedName>
</protein>
<proteinExistence type="predicted"/>